<evidence type="ECO:0000313" key="2">
    <source>
        <dbReference type="Proteomes" id="UP000215509"/>
    </source>
</evidence>
<proteinExistence type="predicted"/>
<sequence>MADYIGWIEPEDIVALLDRVDLNYQGWANYPASVMMGITDRPELSEVLNEFLRNRPQDSPRLNRFGTVDQWVQWK</sequence>
<keyword evidence="2" id="KW-1185">Reference proteome</keyword>
<reference evidence="1 2" key="1">
    <citation type="submission" date="2017-07" db="EMBL/GenBank/DDBJ databases">
        <title>Genome sequencing and assembly of Paenibacillus rigui.</title>
        <authorList>
            <person name="Mayilraj S."/>
        </authorList>
    </citation>
    <scope>NUCLEOTIDE SEQUENCE [LARGE SCALE GENOMIC DNA]</scope>
    <source>
        <strain evidence="1 2">JCM 16352</strain>
    </source>
</reference>
<dbReference type="EMBL" id="NMQW01000053">
    <property type="protein sequence ID" value="OXM82891.1"/>
    <property type="molecule type" value="Genomic_DNA"/>
</dbReference>
<accession>A0A229UHQ8</accession>
<organism evidence="1 2">
    <name type="scientific">Paenibacillus rigui</name>
    <dbReference type="NCBI Taxonomy" id="554312"/>
    <lineage>
        <taxon>Bacteria</taxon>
        <taxon>Bacillati</taxon>
        <taxon>Bacillota</taxon>
        <taxon>Bacilli</taxon>
        <taxon>Bacillales</taxon>
        <taxon>Paenibacillaceae</taxon>
        <taxon>Paenibacillus</taxon>
    </lineage>
</organism>
<name>A0A229UHQ8_9BACL</name>
<evidence type="ECO:0000313" key="1">
    <source>
        <dbReference type="EMBL" id="OXM82891.1"/>
    </source>
</evidence>
<comment type="caution">
    <text evidence="1">The sequence shown here is derived from an EMBL/GenBank/DDBJ whole genome shotgun (WGS) entry which is preliminary data.</text>
</comment>
<dbReference type="Proteomes" id="UP000215509">
    <property type="component" value="Unassembled WGS sequence"/>
</dbReference>
<gene>
    <name evidence="1" type="ORF">CF651_28160</name>
</gene>
<protein>
    <submittedName>
        <fullName evidence="1">Uncharacterized protein</fullName>
    </submittedName>
</protein>
<dbReference type="AlphaFoldDB" id="A0A229UHQ8"/>